<gene>
    <name evidence="3" type="ordered locus">PST_3586</name>
</gene>
<reference evidence="3 4" key="1">
    <citation type="journal article" date="2008" name="Proc. Natl. Acad. Sci. U.S.A.">
        <title>Nitrogen fixation island and rhizosphere competence traits in the genome of root-associated Pseudomonas stutzeri A1501.</title>
        <authorList>
            <person name="Yan Y."/>
            <person name="Yang J."/>
            <person name="Dou Y."/>
            <person name="Chen M."/>
            <person name="Ping S."/>
            <person name="Peng J."/>
            <person name="Lu W."/>
            <person name="Zhang W."/>
            <person name="Yao Z."/>
            <person name="Li H."/>
            <person name="Liu W."/>
            <person name="He S."/>
            <person name="Geng L."/>
            <person name="Zhang X."/>
            <person name="Yang F."/>
            <person name="Yu H."/>
            <person name="Zhan Y."/>
            <person name="Li D."/>
            <person name="Lin Z."/>
            <person name="Wang Y."/>
            <person name="Elmerich C."/>
            <person name="Lin M."/>
            <person name="Jin Q."/>
        </authorList>
    </citation>
    <scope>NUCLEOTIDE SEQUENCE [LARGE SCALE GENOMIC DNA]</scope>
    <source>
        <strain evidence="3 4">A1501</strain>
    </source>
</reference>
<feature type="transmembrane region" description="Helical" evidence="1">
    <location>
        <begin position="96"/>
        <end position="115"/>
    </location>
</feature>
<keyword evidence="1" id="KW-0472">Membrane</keyword>
<dbReference type="Proteomes" id="UP000000233">
    <property type="component" value="Chromosome"/>
</dbReference>
<proteinExistence type="predicted"/>
<dbReference type="HOGENOM" id="CLU_107155_4_0_6"/>
<dbReference type="EMBL" id="CP000304">
    <property type="protein sequence ID" value="ABP81214.1"/>
    <property type="molecule type" value="Genomic_DNA"/>
</dbReference>
<keyword evidence="4" id="KW-1185">Reference proteome</keyword>
<dbReference type="InterPro" id="IPR016923">
    <property type="entry name" value="UCP029509"/>
</dbReference>
<feature type="transmembrane region" description="Helical" evidence="1">
    <location>
        <begin position="127"/>
        <end position="147"/>
    </location>
</feature>
<accession>A4VQG3</accession>
<dbReference type="RefSeq" id="WP_011914608.1">
    <property type="nucleotide sequence ID" value="NC_009434.1"/>
</dbReference>
<sequence>MRSPSVTVITHRTQTTQTTHSVSRHVPNPVHATLLAGSVPLFLGAMLSDIAYFKTYEIQWSNFSAWLIAGGLVFCGLALLFALANLIGARHKQGRPLIYFALLLATWVLGFFNALEHAKDAWATMPQGLVLSVIVTLLACAASWIGLSNLRSGGEA</sequence>
<dbReference type="eggNOG" id="COG4244">
    <property type="taxonomic scope" value="Bacteria"/>
</dbReference>
<feature type="transmembrane region" description="Helical" evidence="1">
    <location>
        <begin position="65"/>
        <end position="84"/>
    </location>
</feature>
<protein>
    <submittedName>
        <fullName evidence="3">Membrane protein, putative</fullName>
    </submittedName>
</protein>
<dbReference type="KEGG" id="psa:PST_3586"/>
<feature type="transmembrane region" description="Helical" evidence="1">
    <location>
        <begin position="32"/>
        <end position="53"/>
    </location>
</feature>
<organism evidence="3 4">
    <name type="scientific">Stutzerimonas stutzeri (strain A1501)</name>
    <name type="common">Pseudomonas stutzeri</name>
    <dbReference type="NCBI Taxonomy" id="379731"/>
    <lineage>
        <taxon>Bacteria</taxon>
        <taxon>Pseudomonadati</taxon>
        <taxon>Pseudomonadota</taxon>
        <taxon>Gammaproteobacteria</taxon>
        <taxon>Pseudomonadales</taxon>
        <taxon>Pseudomonadaceae</taxon>
        <taxon>Stutzerimonas</taxon>
    </lineage>
</organism>
<dbReference type="AlphaFoldDB" id="A4VQG3"/>
<dbReference type="GeneID" id="66822850"/>
<evidence type="ECO:0000256" key="1">
    <source>
        <dbReference type="SAM" id="Phobius"/>
    </source>
</evidence>
<keyword evidence="1" id="KW-0812">Transmembrane</keyword>
<evidence type="ECO:0000313" key="3">
    <source>
        <dbReference type="EMBL" id="ABP81214.1"/>
    </source>
</evidence>
<evidence type="ECO:0000259" key="2">
    <source>
        <dbReference type="Pfam" id="PF09990"/>
    </source>
</evidence>
<feature type="domain" description="DUF2231" evidence="2">
    <location>
        <begin position="28"/>
        <end position="147"/>
    </location>
</feature>
<dbReference type="Pfam" id="PF09990">
    <property type="entry name" value="DUF2231"/>
    <property type="match status" value="1"/>
</dbReference>
<keyword evidence="1" id="KW-1133">Transmembrane helix</keyword>
<name>A4VQG3_STUS1</name>
<dbReference type="PIRSF" id="PIRSF029509">
    <property type="entry name" value="UCP029509"/>
    <property type="match status" value="1"/>
</dbReference>
<evidence type="ECO:0000313" key="4">
    <source>
        <dbReference type="Proteomes" id="UP000000233"/>
    </source>
</evidence>
<dbReference type="InterPro" id="IPR019251">
    <property type="entry name" value="DUF2231_TM"/>
</dbReference>